<dbReference type="RefSeq" id="WP_344688694.1">
    <property type="nucleotide sequence ID" value="NZ_BAAAVV010000004.1"/>
</dbReference>
<evidence type="ECO:0000256" key="2">
    <source>
        <dbReference type="SAM" id="Phobius"/>
    </source>
</evidence>
<reference evidence="4" key="1">
    <citation type="journal article" date="2019" name="Int. J. Syst. Evol. Microbiol.">
        <title>The Global Catalogue of Microorganisms (GCM) 10K type strain sequencing project: providing services to taxonomists for standard genome sequencing and annotation.</title>
        <authorList>
            <consortium name="The Broad Institute Genomics Platform"/>
            <consortium name="The Broad Institute Genome Sequencing Center for Infectious Disease"/>
            <person name="Wu L."/>
            <person name="Ma J."/>
        </authorList>
    </citation>
    <scope>NUCLEOTIDE SEQUENCE [LARGE SCALE GENOMIC DNA]</scope>
    <source>
        <strain evidence="4">JCM 15614</strain>
    </source>
</reference>
<gene>
    <name evidence="3" type="ORF">GCM10010531_19960</name>
</gene>
<keyword evidence="2" id="KW-1133">Transmembrane helix</keyword>
<evidence type="ECO:0000256" key="1">
    <source>
        <dbReference type="SAM" id="MobiDB-lite"/>
    </source>
</evidence>
<dbReference type="Proteomes" id="UP001499924">
    <property type="component" value="Unassembled WGS sequence"/>
</dbReference>
<organism evidence="3 4">
    <name type="scientific">Blastococcus jejuensis</name>
    <dbReference type="NCBI Taxonomy" id="351224"/>
    <lineage>
        <taxon>Bacteria</taxon>
        <taxon>Bacillati</taxon>
        <taxon>Actinomycetota</taxon>
        <taxon>Actinomycetes</taxon>
        <taxon>Geodermatophilales</taxon>
        <taxon>Geodermatophilaceae</taxon>
        <taxon>Blastococcus</taxon>
    </lineage>
</organism>
<dbReference type="EMBL" id="BAAAVV010000004">
    <property type="protein sequence ID" value="GAA3167248.1"/>
    <property type="molecule type" value="Genomic_DNA"/>
</dbReference>
<feature type="transmembrane region" description="Helical" evidence="2">
    <location>
        <begin position="84"/>
        <end position="103"/>
    </location>
</feature>
<feature type="transmembrane region" description="Helical" evidence="2">
    <location>
        <begin position="56"/>
        <end position="78"/>
    </location>
</feature>
<name>A0ABP6P4R9_9ACTN</name>
<dbReference type="Pfam" id="PF14015">
    <property type="entry name" value="DUF4231"/>
    <property type="match status" value="1"/>
</dbReference>
<proteinExistence type="predicted"/>
<evidence type="ECO:0008006" key="5">
    <source>
        <dbReference type="Google" id="ProtNLM"/>
    </source>
</evidence>
<keyword evidence="4" id="KW-1185">Reference proteome</keyword>
<sequence>MNPTPPASPRSWGLFRPPQFDAWSTTTPDRFSAQAEAYVLRVRAFYDSRARWHRRFYRLSGIIVIVLGGALPLIAASEWSNSDLLVSVTGFTVATVTALRGFYRWDSSWVLLRATELAITRRYLRWKAEQDGSGAAGADRERAAALLWDMLSLRENESKNFFKDLPLAEQLVSTGAAPPEAPPDTGDGPGRAGRPLSG</sequence>
<dbReference type="NCBIfam" id="NF033634">
    <property type="entry name" value="SLATT_1"/>
    <property type="match status" value="1"/>
</dbReference>
<evidence type="ECO:0000313" key="3">
    <source>
        <dbReference type="EMBL" id="GAA3167248.1"/>
    </source>
</evidence>
<accession>A0ABP6P4R9</accession>
<keyword evidence="2" id="KW-0812">Transmembrane</keyword>
<dbReference type="InterPro" id="IPR025325">
    <property type="entry name" value="DUF4231"/>
</dbReference>
<keyword evidence="2" id="KW-0472">Membrane</keyword>
<evidence type="ECO:0000313" key="4">
    <source>
        <dbReference type="Proteomes" id="UP001499924"/>
    </source>
</evidence>
<comment type="caution">
    <text evidence="3">The sequence shown here is derived from an EMBL/GenBank/DDBJ whole genome shotgun (WGS) entry which is preliminary data.</text>
</comment>
<feature type="region of interest" description="Disordered" evidence="1">
    <location>
        <begin position="172"/>
        <end position="198"/>
    </location>
</feature>
<protein>
    <recommendedName>
        <fullName evidence="5">DUF4231 domain-containing protein</fullName>
    </recommendedName>
</protein>